<keyword evidence="4" id="KW-1185">Reference proteome</keyword>
<accession>A0A7W8GAE8</accession>
<protein>
    <submittedName>
        <fullName evidence="3">Rubrerythrin</fullName>
    </submittedName>
</protein>
<dbReference type="GO" id="GO:0046872">
    <property type="term" value="F:metal ion binding"/>
    <property type="evidence" value="ECO:0007669"/>
    <property type="project" value="InterPro"/>
</dbReference>
<dbReference type="RefSeq" id="WP_184660267.1">
    <property type="nucleotide sequence ID" value="NZ_CP031518.1"/>
</dbReference>
<evidence type="ECO:0000313" key="3">
    <source>
        <dbReference type="EMBL" id="MBB5226737.1"/>
    </source>
</evidence>
<dbReference type="GO" id="GO:0016491">
    <property type="term" value="F:oxidoreductase activity"/>
    <property type="evidence" value="ECO:0007669"/>
    <property type="project" value="InterPro"/>
</dbReference>
<name>A0A7W8GAE8_9SPIR</name>
<dbReference type="AlphaFoldDB" id="A0A7W8GAE8"/>
<dbReference type="SUPFAM" id="SSF47240">
    <property type="entry name" value="Ferritin-like"/>
    <property type="match status" value="1"/>
</dbReference>
<evidence type="ECO:0000313" key="4">
    <source>
        <dbReference type="Proteomes" id="UP000518887"/>
    </source>
</evidence>
<dbReference type="InterPro" id="IPR012347">
    <property type="entry name" value="Ferritin-like"/>
</dbReference>
<organism evidence="3 4">
    <name type="scientific">Treponema ruminis</name>
    <dbReference type="NCBI Taxonomy" id="744515"/>
    <lineage>
        <taxon>Bacteria</taxon>
        <taxon>Pseudomonadati</taxon>
        <taxon>Spirochaetota</taxon>
        <taxon>Spirochaetia</taxon>
        <taxon>Spirochaetales</taxon>
        <taxon>Treponemataceae</taxon>
        <taxon>Treponema</taxon>
    </lineage>
</organism>
<dbReference type="Pfam" id="PF02915">
    <property type="entry name" value="Rubrerythrin"/>
    <property type="match status" value="1"/>
</dbReference>
<dbReference type="InterPro" id="IPR009078">
    <property type="entry name" value="Ferritin-like_SF"/>
</dbReference>
<evidence type="ECO:0000259" key="2">
    <source>
        <dbReference type="Pfam" id="PF02915"/>
    </source>
</evidence>
<dbReference type="InterPro" id="IPR003251">
    <property type="entry name" value="Rr_diiron-bd_dom"/>
</dbReference>
<dbReference type="Gene3D" id="1.20.1260.10">
    <property type="match status" value="1"/>
</dbReference>
<feature type="region of interest" description="Disordered" evidence="1">
    <location>
        <begin position="111"/>
        <end position="133"/>
    </location>
</feature>
<dbReference type="EMBL" id="JACHFQ010000006">
    <property type="protein sequence ID" value="MBB5226737.1"/>
    <property type="molecule type" value="Genomic_DNA"/>
</dbReference>
<evidence type="ECO:0000256" key="1">
    <source>
        <dbReference type="SAM" id="MobiDB-lite"/>
    </source>
</evidence>
<feature type="domain" description="Rubrerythrin diiron-binding" evidence="2">
    <location>
        <begin position="9"/>
        <end position="125"/>
    </location>
</feature>
<comment type="caution">
    <text evidence="3">The sequence shown here is derived from an EMBL/GenBank/DDBJ whole genome shotgun (WGS) entry which is preliminary data.</text>
</comment>
<sequence length="133" mass="15239">MEISKKDMNVLLKAQQGELDAVLMYNALAKVAKDQKDKDTFRQLAKEEGHHASVFHKLTQTELTPKHTKELLLPILYKIFPRWILYSAIAQGEYDAVKTYAPVAEKFPEVESVKNDEKRHGDTVKGLLDKEQD</sequence>
<dbReference type="Proteomes" id="UP000518887">
    <property type="component" value="Unassembled WGS sequence"/>
</dbReference>
<reference evidence="3 4" key="1">
    <citation type="submission" date="2020-08" db="EMBL/GenBank/DDBJ databases">
        <title>Genomic Encyclopedia of Type Strains, Phase IV (KMG-IV): sequencing the most valuable type-strain genomes for metagenomic binning, comparative biology and taxonomic classification.</title>
        <authorList>
            <person name="Goeker M."/>
        </authorList>
    </citation>
    <scope>NUCLEOTIDE SEQUENCE [LARGE SCALE GENOMIC DNA]</scope>
    <source>
        <strain evidence="3 4">DSM 103462</strain>
    </source>
</reference>
<proteinExistence type="predicted"/>
<gene>
    <name evidence="3" type="ORF">HNP76_002118</name>
</gene>